<name>A0A0R1P6G8_9LACO</name>
<dbReference type="AlphaFoldDB" id="A0A0R1P6G8"/>
<dbReference type="STRING" id="1423746.FD27_GL000239"/>
<reference evidence="2 3" key="1">
    <citation type="journal article" date="2015" name="Genome Announc.">
        <title>Expanding the biotechnology potential of lactobacilli through comparative genomics of 213 strains and associated genera.</title>
        <authorList>
            <person name="Sun Z."/>
            <person name="Harris H.M."/>
            <person name="McCann A."/>
            <person name="Guo C."/>
            <person name="Argimon S."/>
            <person name="Zhang W."/>
            <person name="Yang X."/>
            <person name="Jeffery I.B."/>
            <person name="Cooney J.C."/>
            <person name="Kagawa T.F."/>
            <person name="Liu W."/>
            <person name="Song Y."/>
            <person name="Salvetti E."/>
            <person name="Wrobel A."/>
            <person name="Rasinkangas P."/>
            <person name="Parkhill J."/>
            <person name="Rea M.C."/>
            <person name="O'Sullivan O."/>
            <person name="Ritari J."/>
            <person name="Douillard F.P."/>
            <person name="Paul Ross R."/>
            <person name="Yang R."/>
            <person name="Briner A.E."/>
            <person name="Felis G.E."/>
            <person name="de Vos W.M."/>
            <person name="Barrangou R."/>
            <person name="Klaenhammer T.R."/>
            <person name="Caufield P.W."/>
            <person name="Cui Y."/>
            <person name="Zhang H."/>
            <person name="O'Toole P.W."/>
        </authorList>
    </citation>
    <scope>NUCLEOTIDE SEQUENCE [LARGE SCALE GENOMIC DNA]</scope>
    <source>
        <strain evidence="2 3">DSM 13145</strain>
    </source>
</reference>
<keyword evidence="3" id="KW-1185">Reference proteome</keyword>
<accession>A0A0R1P6G8</accession>
<dbReference type="PATRIC" id="fig|1423746.3.peg.246"/>
<dbReference type="Pfam" id="PF13349">
    <property type="entry name" value="DUF4097"/>
    <property type="match status" value="1"/>
</dbReference>
<protein>
    <recommendedName>
        <fullName evidence="1">DUF4097 domain-containing protein</fullName>
    </recommendedName>
</protein>
<evidence type="ECO:0000259" key="1">
    <source>
        <dbReference type="Pfam" id="PF13349"/>
    </source>
</evidence>
<sequence>MKRLFQVGLAILIVGLIALGVGGFNHGNKAVSFEGTKPVIVNKTWTRSKVVNKEFHQINADLSSADVTIVRGNKFQIIYHGKNVPKIQVKNGQATIKQDATDRQVGFHWSSSHYGNDTVTIVVPKGVKLSGRLSLSQGDLYLNNVELDQLTSSIDEGDVAVNNVNANSSQFKLSEGDFRAHRLTVHHHCKVVNDEGDNTVRGVSAEGYYLRTDEGDNSLFHQEQDGEDQTVLQKNSHATNVLTLISSEGDNSIH</sequence>
<dbReference type="Proteomes" id="UP000051445">
    <property type="component" value="Unassembled WGS sequence"/>
</dbReference>
<feature type="domain" description="DUF4097" evidence="1">
    <location>
        <begin position="57"/>
        <end position="216"/>
    </location>
</feature>
<evidence type="ECO:0000313" key="2">
    <source>
        <dbReference type="EMBL" id="KRL27967.1"/>
    </source>
</evidence>
<dbReference type="RefSeq" id="WP_057748924.1">
    <property type="nucleotide sequence ID" value="NZ_AZER01000013.1"/>
</dbReference>
<gene>
    <name evidence="2" type="ORF">FD27_GL000239</name>
</gene>
<evidence type="ECO:0000313" key="3">
    <source>
        <dbReference type="Proteomes" id="UP000051445"/>
    </source>
</evidence>
<dbReference type="InterPro" id="IPR025164">
    <property type="entry name" value="Toastrack_DUF4097"/>
</dbReference>
<dbReference type="OrthoDB" id="2293406at2"/>
<proteinExistence type="predicted"/>
<organism evidence="2 3">
    <name type="scientific">Limosilactobacillus frumenti DSM 13145</name>
    <dbReference type="NCBI Taxonomy" id="1423746"/>
    <lineage>
        <taxon>Bacteria</taxon>
        <taxon>Bacillati</taxon>
        <taxon>Bacillota</taxon>
        <taxon>Bacilli</taxon>
        <taxon>Lactobacillales</taxon>
        <taxon>Lactobacillaceae</taxon>
        <taxon>Limosilactobacillus</taxon>
    </lineage>
</organism>
<comment type="caution">
    <text evidence="2">The sequence shown here is derived from an EMBL/GenBank/DDBJ whole genome shotgun (WGS) entry which is preliminary data.</text>
</comment>
<dbReference type="EMBL" id="AZER01000013">
    <property type="protein sequence ID" value="KRL27967.1"/>
    <property type="molecule type" value="Genomic_DNA"/>
</dbReference>